<evidence type="ECO:0000313" key="8">
    <source>
        <dbReference type="EMBL" id="TNC25182.1"/>
    </source>
</evidence>
<keyword evidence="2 6" id="KW-0288">FMN</keyword>
<comment type="caution">
    <text evidence="8">The sequence shown here is derived from an EMBL/GenBank/DDBJ whole genome shotgun (WGS) entry which is preliminary data.</text>
</comment>
<dbReference type="AlphaFoldDB" id="A0A5C4M4S3"/>
<dbReference type="GO" id="GO:0004497">
    <property type="term" value="F:monooxygenase activity"/>
    <property type="evidence" value="ECO:0007669"/>
    <property type="project" value="UniProtKB-KW"/>
</dbReference>
<evidence type="ECO:0000256" key="1">
    <source>
        <dbReference type="ARBA" id="ARBA00022630"/>
    </source>
</evidence>
<protein>
    <submittedName>
        <fullName evidence="8">LLM class flavin-dependent oxidoreductase</fullName>
    </submittedName>
</protein>
<dbReference type="CDD" id="cd01095">
    <property type="entry name" value="Nitrilotriacetate_monoxgenase"/>
    <property type="match status" value="1"/>
</dbReference>
<gene>
    <name evidence="8" type="ORF">FG385_16205</name>
</gene>
<dbReference type="Proteomes" id="UP000305546">
    <property type="component" value="Unassembled WGS sequence"/>
</dbReference>
<dbReference type="PANTHER" id="PTHR30011:SF16">
    <property type="entry name" value="C2H2 FINGER DOMAIN TRANSCRIPTION FACTOR (EUROFUNG)-RELATED"/>
    <property type="match status" value="1"/>
</dbReference>
<dbReference type="PANTHER" id="PTHR30011">
    <property type="entry name" value="ALKANESULFONATE MONOOXYGENASE-RELATED"/>
    <property type="match status" value="1"/>
</dbReference>
<dbReference type="Gene3D" id="3.20.20.30">
    <property type="entry name" value="Luciferase-like domain"/>
    <property type="match status" value="1"/>
</dbReference>
<accession>A0A5C4M4S3</accession>
<keyword evidence="1 6" id="KW-0285">Flavoprotein</keyword>
<dbReference type="InterPro" id="IPR036661">
    <property type="entry name" value="Luciferase-like_sf"/>
</dbReference>
<evidence type="ECO:0000256" key="3">
    <source>
        <dbReference type="ARBA" id="ARBA00023002"/>
    </source>
</evidence>
<evidence type="ECO:0000313" key="9">
    <source>
        <dbReference type="Proteomes" id="UP000305546"/>
    </source>
</evidence>
<reference evidence="8 9" key="1">
    <citation type="submission" date="2019-06" db="EMBL/GenBank/DDBJ databases">
        <title>Amycolatopsis alkalitolerans sp. nov., isolated from Gastrodia elata Blume.</title>
        <authorList>
            <person name="Narsing Rao M.P."/>
            <person name="Li W.J."/>
        </authorList>
    </citation>
    <scope>NUCLEOTIDE SEQUENCE [LARGE SCALE GENOMIC DNA]</scope>
    <source>
        <strain evidence="8 9">SYSUP0005</strain>
    </source>
</reference>
<organism evidence="8 9">
    <name type="scientific">Amycolatopsis alkalitolerans</name>
    <dbReference type="NCBI Taxonomy" id="2547244"/>
    <lineage>
        <taxon>Bacteria</taxon>
        <taxon>Bacillati</taxon>
        <taxon>Actinomycetota</taxon>
        <taxon>Actinomycetes</taxon>
        <taxon>Pseudonocardiales</taxon>
        <taxon>Pseudonocardiaceae</taxon>
        <taxon>Amycolatopsis</taxon>
    </lineage>
</organism>
<dbReference type="Pfam" id="PF00296">
    <property type="entry name" value="Bac_luciferase"/>
    <property type="match status" value="1"/>
</dbReference>
<dbReference type="EMBL" id="VDFW01000012">
    <property type="protein sequence ID" value="TNC25182.1"/>
    <property type="molecule type" value="Genomic_DNA"/>
</dbReference>
<name>A0A5C4M4S3_9PSEU</name>
<evidence type="ECO:0000256" key="5">
    <source>
        <dbReference type="ARBA" id="ARBA00033748"/>
    </source>
</evidence>
<keyword evidence="3" id="KW-0560">Oxidoreductase</keyword>
<evidence type="ECO:0000256" key="4">
    <source>
        <dbReference type="ARBA" id="ARBA00023033"/>
    </source>
</evidence>
<feature type="binding site" evidence="6">
    <location>
        <position position="190"/>
    </location>
    <ligand>
        <name>FMN</name>
        <dbReference type="ChEBI" id="CHEBI:58210"/>
    </ligand>
</feature>
<keyword evidence="4" id="KW-0503">Monooxygenase</keyword>
<feature type="binding site" evidence="6">
    <location>
        <position position="194"/>
    </location>
    <ligand>
        <name>FMN</name>
        <dbReference type="ChEBI" id="CHEBI:58210"/>
    </ligand>
</feature>
<dbReference type="NCBIfam" id="TIGR03860">
    <property type="entry name" value="FMN_nitrolo"/>
    <property type="match status" value="1"/>
</dbReference>
<feature type="domain" description="Luciferase-like" evidence="7">
    <location>
        <begin position="63"/>
        <end position="429"/>
    </location>
</feature>
<keyword evidence="9" id="KW-1185">Reference proteome</keyword>
<dbReference type="InterPro" id="IPR011251">
    <property type="entry name" value="Luciferase-like_dom"/>
</dbReference>
<sequence length="475" mass="51549">MGALPDARLAGDREIHRRGEDHGRTDLRARCGVFDWNGEVMTTREGLRLGLFLVPTGHHLAAWAVAGSRSGSGLDIGHLESMARTAERGRFDLLFLADVVGLFNVDPEGLQRDANALLFEPFTLLSRLSAVTGHIGLVASASTSYNSPFALARMLSSLDHLSGGRAGWNIVTSYQPALAKAFGYADQLSHDQRYGKAAEFVDVARQLWRSWGEKAVVADKSTRTYLDLAELHPTQHEGAYYSVTGALSIGPSPQGEPLLVQAGSSAQGRDFAARFAEVMFGVAPTLQQAQEFKVDIARRAAGHGRAPSSYVYLPGAFVLVGESTDAAFAKLDELNAHVDPVDGVSMLHNFGIAFDPEVHSLDDPFWMLPATSGQEGRRAALANLAREQDLSVRDVCRRIAVSRGHAMFVGSPEDIADGFERWYREQAVDGFNVMCARLPEDLDLFVEHVLPLLRARGLFPAGYGDDTLRGSMGLS</sequence>
<feature type="binding site" evidence="6">
    <location>
        <position position="98"/>
    </location>
    <ligand>
        <name>FMN</name>
        <dbReference type="ChEBI" id="CHEBI:58210"/>
    </ligand>
</feature>
<evidence type="ECO:0000256" key="6">
    <source>
        <dbReference type="PIRSR" id="PIRSR000337-1"/>
    </source>
</evidence>
<proteinExistence type="inferred from homology"/>
<dbReference type="InterPro" id="IPR016215">
    <property type="entry name" value="NTA_MOA"/>
</dbReference>
<evidence type="ECO:0000256" key="2">
    <source>
        <dbReference type="ARBA" id="ARBA00022643"/>
    </source>
</evidence>
<comment type="similarity">
    <text evidence="5">Belongs to the NtaA/SnaA/DszA monooxygenase family.</text>
</comment>
<dbReference type="InterPro" id="IPR051260">
    <property type="entry name" value="Diverse_substr_monoxygenases"/>
</dbReference>
<evidence type="ECO:0000259" key="7">
    <source>
        <dbReference type="Pfam" id="PF00296"/>
    </source>
</evidence>
<dbReference type="PIRSF" id="PIRSF000337">
    <property type="entry name" value="NTA_MOA"/>
    <property type="match status" value="1"/>
</dbReference>
<feature type="binding site" evidence="6">
    <location>
        <position position="265"/>
    </location>
    <ligand>
        <name>FMN</name>
        <dbReference type="ChEBI" id="CHEBI:58210"/>
    </ligand>
</feature>
<feature type="binding site" evidence="6">
    <location>
        <position position="264"/>
    </location>
    <ligand>
        <name>FMN</name>
        <dbReference type="ChEBI" id="CHEBI:58210"/>
    </ligand>
</feature>
<dbReference type="SUPFAM" id="SSF51679">
    <property type="entry name" value="Bacterial luciferase-like"/>
    <property type="match status" value="1"/>
</dbReference>
<dbReference type="GO" id="GO:0016705">
    <property type="term" value="F:oxidoreductase activity, acting on paired donors, with incorporation or reduction of molecular oxygen"/>
    <property type="evidence" value="ECO:0007669"/>
    <property type="project" value="InterPro"/>
</dbReference>